<proteinExistence type="predicted"/>
<name>A0A369CG64_9GAMM</name>
<dbReference type="Proteomes" id="UP000252707">
    <property type="component" value="Unassembled WGS sequence"/>
</dbReference>
<evidence type="ECO:0000313" key="2">
    <source>
        <dbReference type="Proteomes" id="UP000252707"/>
    </source>
</evidence>
<dbReference type="EMBL" id="QPJY01000002">
    <property type="protein sequence ID" value="RCX32075.1"/>
    <property type="molecule type" value="Genomic_DNA"/>
</dbReference>
<evidence type="ECO:0000313" key="1">
    <source>
        <dbReference type="EMBL" id="RCX32075.1"/>
    </source>
</evidence>
<keyword evidence="2" id="KW-1185">Reference proteome</keyword>
<dbReference type="RefSeq" id="WP_114278894.1">
    <property type="nucleotide sequence ID" value="NZ_QPJY01000002.1"/>
</dbReference>
<gene>
    <name evidence="1" type="ORF">DFQ59_102428</name>
</gene>
<sequence>MPKATAADITALGFSAVQFGAPDDWAAYVAPMLDDAEAFITGEIGAAAYAGAAGTTLFYLKRAEVNFVASELWRRRAVQLDADLRLQRTEDSQAYLRQREYLAMAQAAEDRAWDFLSKVTGSLATGGVAVGVVQSGPFTEVNT</sequence>
<dbReference type="AlphaFoldDB" id="A0A369CG64"/>
<accession>A0A369CG64</accession>
<comment type="caution">
    <text evidence="1">The sequence shown here is derived from an EMBL/GenBank/DDBJ whole genome shotgun (WGS) entry which is preliminary data.</text>
</comment>
<reference evidence="1 2" key="1">
    <citation type="submission" date="2018-07" db="EMBL/GenBank/DDBJ databases">
        <title>Genomic Encyclopedia of Type Strains, Phase IV (KMG-IV): sequencing the most valuable type-strain genomes for metagenomic binning, comparative biology and taxonomic classification.</title>
        <authorList>
            <person name="Goeker M."/>
        </authorList>
    </citation>
    <scope>NUCLEOTIDE SEQUENCE [LARGE SCALE GENOMIC DNA]</scope>
    <source>
        <strain evidence="1 2">DSM 26407</strain>
    </source>
</reference>
<organism evidence="1 2">
    <name type="scientific">Thioalbus denitrificans</name>
    <dbReference type="NCBI Taxonomy" id="547122"/>
    <lineage>
        <taxon>Bacteria</taxon>
        <taxon>Pseudomonadati</taxon>
        <taxon>Pseudomonadota</taxon>
        <taxon>Gammaproteobacteria</taxon>
        <taxon>Chromatiales</taxon>
        <taxon>Ectothiorhodospiraceae</taxon>
        <taxon>Thioalbus</taxon>
    </lineage>
</organism>
<protein>
    <submittedName>
        <fullName evidence="1">Uncharacterized protein</fullName>
    </submittedName>
</protein>